<protein>
    <recommendedName>
        <fullName evidence="6">tRNA (adenine(58)-N(1))-methyltransferase catalytic subunit TRM61 C-terminal domain-containing protein</fullName>
    </recommendedName>
</protein>
<dbReference type="GO" id="GO:0160107">
    <property type="term" value="F:tRNA (adenine(58)-N1)-methyltransferase activity"/>
    <property type="evidence" value="ECO:0007669"/>
    <property type="project" value="InterPro"/>
</dbReference>
<dbReference type="SUPFAM" id="SSF53335">
    <property type="entry name" value="S-adenosyl-L-methionine-dependent methyltransferases"/>
    <property type="match status" value="1"/>
</dbReference>
<name>A0A8J8PEC5_9ARCH</name>
<dbReference type="PIRSF" id="PIRSF017269">
    <property type="entry name" value="GCD14"/>
    <property type="match status" value="1"/>
</dbReference>
<dbReference type="InterPro" id="IPR029063">
    <property type="entry name" value="SAM-dependent_MTases_sf"/>
</dbReference>
<evidence type="ECO:0000259" key="6">
    <source>
        <dbReference type="Pfam" id="PF08704"/>
    </source>
</evidence>
<dbReference type="GO" id="GO:0031515">
    <property type="term" value="C:tRNA (m1A) methyltransferase complex"/>
    <property type="evidence" value="ECO:0007669"/>
    <property type="project" value="InterPro"/>
</dbReference>
<dbReference type="CDD" id="cd02440">
    <property type="entry name" value="AdoMet_MTases"/>
    <property type="match status" value="1"/>
</dbReference>
<gene>
    <name evidence="7" type="ORF">A3207_06160</name>
</gene>
<evidence type="ECO:0000256" key="4">
    <source>
        <dbReference type="ARBA" id="ARBA00022694"/>
    </source>
</evidence>
<feature type="binding site" evidence="5">
    <location>
        <position position="185"/>
    </location>
    <ligand>
        <name>S-adenosyl-L-methionine</name>
        <dbReference type="ChEBI" id="CHEBI:59789"/>
    </ligand>
</feature>
<feature type="binding site" evidence="5">
    <location>
        <position position="169"/>
    </location>
    <ligand>
        <name>S-adenosyl-L-methionine</name>
        <dbReference type="ChEBI" id="CHEBI:59789"/>
    </ligand>
</feature>
<feature type="binding site" evidence="5">
    <location>
        <position position="141"/>
    </location>
    <ligand>
        <name>S-adenosyl-L-methionine</name>
        <dbReference type="ChEBI" id="CHEBI:59789"/>
    </ligand>
</feature>
<organism evidence="7 8">
    <name type="scientific">Candidatus Methanomassiliicoccus intestinalis</name>
    <dbReference type="NCBI Taxonomy" id="1406512"/>
    <lineage>
        <taxon>Archaea</taxon>
        <taxon>Methanobacteriati</taxon>
        <taxon>Thermoplasmatota</taxon>
        <taxon>Thermoplasmata</taxon>
        <taxon>Methanomassiliicoccales</taxon>
        <taxon>Methanomassiliicoccaceae</taxon>
        <taxon>Methanomassiliicoccus</taxon>
    </lineage>
</organism>
<evidence type="ECO:0000256" key="2">
    <source>
        <dbReference type="ARBA" id="ARBA00022679"/>
    </source>
</evidence>
<proteinExistence type="predicted"/>
<evidence type="ECO:0000256" key="5">
    <source>
        <dbReference type="PIRSR" id="PIRSR017269-1"/>
    </source>
</evidence>
<evidence type="ECO:0000256" key="3">
    <source>
        <dbReference type="ARBA" id="ARBA00022691"/>
    </source>
</evidence>
<dbReference type="GO" id="GO:0030488">
    <property type="term" value="P:tRNA methylation"/>
    <property type="evidence" value="ECO:0007669"/>
    <property type="project" value="InterPro"/>
</dbReference>
<dbReference type="InterPro" id="IPR014816">
    <property type="entry name" value="tRNA_MeTrfase_Gcd14"/>
</dbReference>
<dbReference type="Proteomes" id="UP000752814">
    <property type="component" value="Unassembled WGS sequence"/>
</dbReference>
<accession>A0A8J8PEC5</accession>
<feature type="binding site" evidence="5">
    <location>
        <begin position="120"/>
        <end position="123"/>
    </location>
    <ligand>
        <name>S-adenosyl-L-methionine</name>
        <dbReference type="ChEBI" id="CHEBI:59789"/>
    </ligand>
</feature>
<evidence type="ECO:0000256" key="1">
    <source>
        <dbReference type="ARBA" id="ARBA00022603"/>
    </source>
</evidence>
<dbReference type="EMBL" id="LVVT01000007">
    <property type="protein sequence ID" value="TQS83911.1"/>
    <property type="molecule type" value="Genomic_DNA"/>
</dbReference>
<dbReference type="PANTHER" id="PTHR12133">
    <property type="entry name" value="TRNA (ADENINE(58)-N(1))-METHYLTRANSFERASE"/>
    <property type="match status" value="1"/>
</dbReference>
<dbReference type="InterPro" id="IPR049470">
    <property type="entry name" value="TRM61_C"/>
</dbReference>
<comment type="caution">
    <text evidence="7">The sequence shown here is derived from an EMBL/GenBank/DDBJ whole genome shotgun (WGS) entry which is preliminary data.</text>
</comment>
<evidence type="ECO:0000313" key="8">
    <source>
        <dbReference type="Proteomes" id="UP000752814"/>
    </source>
</evidence>
<dbReference type="PROSITE" id="PS51620">
    <property type="entry name" value="SAM_TRM61"/>
    <property type="match status" value="1"/>
</dbReference>
<sequence>MQAPVAILNTVFLFRSMLLEGDLIYLLDSKGYRHWLTLGNGMVRVQGLGVVDSSKIIGQEDGYALSIAGRTFTALKPMIGDLMQSLERGPQIITPKDAATIVFRLGLRAGETVVEAGVGSGALTMALINSVMPTGRVISMEFREEFARGAEKNIKRAGLHEFWEVKIGDIRKDSPGVMADAVSLDMPDPQLALDNIEAFLRPGGRISAYVPNTNQLADVVHGLEDRNYIEIDALENIQRRMEVHPGGVRPSFENLGHTGYLIFARKPSRN</sequence>
<keyword evidence="2" id="KW-0808">Transferase</keyword>
<keyword evidence="4" id="KW-0819">tRNA processing</keyword>
<dbReference type="Gene3D" id="3.10.330.20">
    <property type="match status" value="1"/>
</dbReference>
<reference evidence="7" key="1">
    <citation type="submission" date="2016-03" db="EMBL/GenBank/DDBJ databases">
        <authorList>
            <person name="Borrel G."/>
            <person name="Mccann A."/>
            <person name="O'Toole P.W."/>
        </authorList>
    </citation>
    <scope>NUCLEOTIDE SEQUENCE</scope>
    <source>
        <strain evidence="7">183</strain>
    </source>
</reference>
<keyword evidence="3 5" id="KW-0949">S-adenosyl-L-methionine</keyword>
<evidence type="ECO:0000313" key="7">
    <source>
        <dbReference type="EMBL" id="TQS83911.1"/>
    </source>
</evidence>
<dbReference type="AlphaFoldDB" id="A0A8J8PEC5"/>
<dbReference type="Pfam" id="PF08704">
    <property type="entry name" value="GCD14"/>
    <property type="match status" value="1"/>
</dbReference>
<dbReference type="PANTHER" id="PTHR12133:SF1">
    <property type="entry name" value="TRNA (ADENINE(58)-N(1))-METHYLTRANSFERASE, MITOCHONDRIAL"/>
    <property type="match status" value="1"/>
</dbReference>
<feature type="domain" description="tRNA (adenine(58)-N(1))-methyltransferase catalytic subunit TRM61 C-terminal" evidence="6">
    <location>
        <begin position="85"/>
        <end position="243"/>
    </location>
</feature>
<dbReference type="RefSeq" id="WP_400194572.1">
    <property type="nucleotide sequence ID" value="NZ_CAYAYE010000042.1"/>
</dbReference>
<dbReference type="Gene3D" id="3.40.50.150">
    <property type="entry name" value="Vaccinia Virus protein VP39"/>
    <property type="match status" value="1"/>
</dbReference>
<keyword evidence="1" id="KW-0489">Methyltransferase</keyword>